<feature type="region of interest" description="Disordered" evidence="1">
    <location>
        <begin position="52"/>
        <end position="78"/>
    </location>
</feature>
<sequence length="173" mass="18341">MAATAAAARRRRVRGSRRRRPLGVDLAKAAAGRRARSSSAFLAAAQERAAGSMAPPRLAVGRSRGGGARHRPGQGGGREEGMLVLGVLGGGSRKGARSTAFLAAFLLETPGIEGARGHHCHAHAGSVLWQSKDCGYPRPSTSSRQKYDLVMSLLESMPTNDNWGRKPQRRLGH</sequence>
<feature type="compositionally biased region" description="Basic residues" evidence="1">
    <location>
        <begin position="8"/>
        <end position="21"/>
    </location>
</feature>
<dbReference type="Proteomes" id="UP000008022">
    <property type="component" value="Unassembled WGS sequence"/>
</dbReference>
<feature type="region of interest" description="Disordered" evidence="1">
    <location>
        <begin position="1"/>
        <end position="28"/>
    </location>
</feature>
<dbReference type="EnsemblPlants" id="ORUFI02G20700.1">
    <property type="protein sequence ID" value="ORUFI02G20700.1"/>
    <property type="gene ID" value="ORUFI02G20700"/>
</dbReference>
<dbReference type="AlphaFoldDB" id="A0A0E0NG41"/>
<evidence type="ECO:0000313" key="3">
    <source>
        <dbReference type="Proteomes" id="UP000008022"/>
    </source>
</evidence>
<dbReference type="Gramene" id="ORUFI02G20700.1">
    <property type="protein sequence ID" value="ORUFI02G20700.1"/>
    <property type="gene ID" value="ORUFI02G20700"/>
</dbReference>
<keyword evidence="3" id="KW-1185">Reference proteome</keyword>
<evidence type="ECO:0000256" key="1">
    <source>
        <dbReference type="SAM" id="MobiDB-lite"/>
    </source>
</evidence>
<dbReference type="HOGENOM" id="CLU_132315_0_0_1"/>
<reference evidence="3" key="1">
    <citation type="submission" date="2013-06" db="EMBL/GenBank/DDBJ databases">
        <authorList>
            <person name="Zhao Q."/>
        </authorList>
    </citation>
    <scope>NUCLEOTIDE SEQUENCE</scope>
    <source>
        <strain evidence="3">cv. W1943</strain>
    </source>
</reference>
<accession>A0A0E0NG41</accession>
<reference evidence="2" key="2">
    <citation type="submission" date="2015-06" db="UniProtKB">
        <authorList>
            <consortium name="EnsemblPlants"/>
        </authorList>
    </citation>
    <scope>IDENTIFICATION</scope>
</reference>
<name>A0A0E0NG41_ORYRU</name>
<organism evidence="2 3">
    <name type="scientific">Oryza rufipogon</name>
    <name type="common">Brownbeard rice</name>
    <name type="synonym">Asian wild rice</name>
    <dbReference type="NCBI Taxonomy" id="4529"/>
    <lineage>
        <taxon>Eukaryota</taxon>
        <taxon>Viridiplantae</taxon>
        <taxon>Streptophyta</taxon>
        <taxon>Embryophyta</taxon>
        <taxon>Tracheophyta</taxon>
        <taxon>Spermatophyta</taxon>
        <taxon>Magnoliopsida</taxon>
        <taxon>Liliopsida</taxon>
        <taxon>Poales</taxon>
        <taxon>Poaceae</taxon>
        <taxon>BOP clade</taxon>
        <taxon>Oryzoideae</taxon>
        <taxon>Oryzeae</taxon>
        <taxon>Oryzinae</taxon>
        <taxon>Oryza</taxon>
    </lineage>
</organism>
<proteinExistence type="predicted"/>
<evidence type="ECO:0000313" key="2">
    <source>
        <dbReference type="EnsemblPlants" id="ORUFI02G20700.1"/>
    </source>
</evidence>
<protein>
    <submittedName>
        <fullName evidence="2">Uncharacterized protein</fullName>
    </submittedName>
</protein>